<evidence type="ECO:0000313" key="2">
    <source>
        <dbReference type="EMBL" id="KAF2590107.1"/>
    </source>
</evidence>
<feature type="region of interest" description="Disordered" evidence="1">
    <location>
        <begin position="1"/>
        <end position="74"/>
    </location>
</feature>
<comment type="caution">
    <text evidence="3">The sequence shown here is derived from an EMBL/GenBank/DDBJ whole genome shotgun (WGS) entry which is preliminary data.</text>
</comment>
<evidence type="ECO:0000256" key="1">
    <source>
        <dbReference type="SAM" id="MobiDB-lite"/>
    </source>
</evidence>
<evidence type="ECO:0000313" key="3">
    <source>
        <dbReference type="EMBL" id="KAF2616763.1"/>
    </source>
</evidence>
<organism evidence="3 4">
    <name type="scientific">Brassica cretica</name>
    <name type="common">Mustard</name>
    <dbReference type="NCBI Taxonomy" id="69181"/>
    <lineage>
        <taxon>Eukaryota</taxon>
        <taxon>Viridiplantae</taxon>
        <taxon>Streptophyta</taxon>
        <taxon>Embryophyta</taxon>
        <taxon>Tracheophyta</taxon>
        <taxon>Spermatophyta</taxon>
        <taxon>Magnoliopsida</taxon>
        <taxon>eudicotyledons</taxon>
        <taxon>Gunneridae</taxon>
        <taxon>Pentapetalae</taxon>
        <taxon>rosids</taxon>
        <taxon>malvids</taxon>
        <taxon>Brassicales</taxon>
        <taxon>Brassicaceae</taxon>
        <taxon>Brassiceae</taxon>
        <taxon>Brassica</taxon>
    </lineage>
</organism>
<proteinExistence type="predicted"/>
<feature type="compositionally biased region" description="Basic and acidic residues" evidence="1">
    <location>
        <begin position="41"/>
        <end position="58"/>
    </location>
</feature>
<sequence length="111" mass="12959">MADKSNQADARDIPLPENCDAARVMGRKEPKPITSNRARKAKESRPRRSRSNPRDHGAATEITKSTYYKERRREMKKDTWKTLERATHLHRPCFSPDIKLFLYGPRLDHSI</sequence>
<dbReference type="Proteomes" id="UP000712281">
    <property type="component" value="Unassembled WGS sequence"/>
</dbReference>
<protein>
    <submittedName>
        <fullName evidence="3">Uncharacterized protein</fullName>
    </submittedName>
</protein>
<gene>
    <name evidence="3" type="ORF">F2Q68_00039000</name>
    <name evidence="2" type="ORF">F2Q70_00038384</name>
</gene>
<dbReference type="EMBL" id="QGKY02000190">
    <property type="protein sequence ID" value="KAF2590107.1"/>
    <property type="molecule type" value="Genomic_DNA"/>
</dbReference>
<accession>A0A8S9MI70</accession>
<evidence type="ECO:0000313" key="4">
    <source>
        <dbReference type="Proteomes" id="UP000712281"/>
    </source>
</evidence>
<name>A0A8S9MI70_BRACR</name>
<dbReference type="EMBL" id="QGKW02000007">
    <property type="protein sequence ID" value="KAF2616763.1"/>
    <property type="molecule type" value="Genomic_DNA"/>
</dbReference>
<reference evidence="3" key="1">
    <citation type="submission" date="2019-12" db="EMBL/GenBank/DDBJ databases">
        <title>Genome sequencing and annotation of Brassica cretica.</title>
        <authorList>
            <person name="Studholme D.J."/>
            <person name="Sarris P.F."/>
        </authorList>
    </citation>
    <scope>NUCLEOTIDE SEQUENCE</scope>
    <source>
        <strain evidence="3">PFS-001/15</strain>
        <strain evidence="2">PFS-102/07</strain>
        <tissue evidence="3">Leaf</tissue>
    </source>
</reference>
<dbReference type="AlphaFoldDB" id="A0A8S9MI70"/>